<protein>
    <recommendedName>
        <fullName evidence="1">diguanylate cyclase</fullName>
        <ecNumber evidence="1">2.7.7.65</ecNumber>
    </recommendedName>
</protein>
<dbReference type="CDD" id="cd01949">
    <property type="entry name" value="GGDEF"/>
    <property type="match status" value="1"/>
</dbReference>
<evidence type="ECO:0000313" key="5">
    <source>
        <dbReference type="Proteomes" id="UP000682843"/>
    </source>
</evidence>
<dbReference type="Pfam" id="PF01590">
    <property type="entry name" value="GAF"/>
    <property type="match status" value="1"/>
</dbReference>
<sequence length="405" mass="44424">MQVSDIRESERLTSLDSYDILDTPPEEAFDRITRLARHIFDVPMSTISLIDGHRQWFKSRQGFDACETSRDSALCNFTIRETAPLIIPDALADPRFRDHPAVVGDPHVRFYAGAQLRAPGGHAIGTLCAFDAQPRDVSAAEVAMLQDLAGIVLSELELRALVMQDSLTGALSRRALRDEATRGITLAVRHGHSFSVIMFDLDHFKAINDNNGHDIGDRVLAACVKACQNLLRKADAIGRVGGEEFAIVLPHTNRADAQLVAEKVREAIAGVTVMGADGPLRVSASLGIATLERTASDIDELLRRADAAMYEAKQTGRNRCIAWRTPEVAADLMRRVFKAGHITFNAGHSTIDCTVRGLSEMGASIDVFSTTDIPERFKLSIPVDHLSRACHVLGKREKHLDVVFD</sequence>
<proteinExistence type="predicted"/>
<dbReference type="NCBIfam" id="TIGR00254">
    <property type="entry name" value="GGDEF"/>
    <property type="match status" value="1"/>
</dbReference>
<evidence type="ECO:0000313" key="4">
    <source>
        <dbReference type="EMBL" id="QUS39768.1"/>
    </source>
</evidence>
<evidence type="ECO:0000256" key="2">
    <source>
        <dbReference type="ARBA" id="ARBA00034247"/>
    </source>
</evidence>
<dbReference type="InterPro" id="IPR029787">
    <property type="entry name" value="Nucleotide_cyclase"/>
</dbReference>
<dbReference type="InterPro" id="IPR043128">
    <property type="entry name" value="Rev_trsase/Diguanyl_cyclase"/>
</dbReference>
<dbReference type="PANTHER" id="PTHR45138:SF9">
    <property type="entry name" value="DIGUANYLATE CYCLASE DGCM-RELATED"/>
    <property type="match status" value="1"/>
</dbReference>
<dbReference type="Gene3D" id="3.30.450.40">
    <property type="match status" value="1"/>
</dbReference>
<accession>A0ABX8ABG2</accession>
<dbReference type="SUPFAM" id="SSF55781">
    <property type="entry name" value="GAF domain-like"/>
    <property type="match status" value="1"/>
</dbReference>
<dbReference type="Pfam" id="PF00990">
    <property type="entry name" value="GGDEF"/>
    <property type="match status" value="1"/>
</dbReference>
<dbReference type="InterPro" id="IPR003018">
    <property type="entry name" value="GAF"/>
</dbReference>
<organism evidence="4 5">
    <name type="scientific">Tardiphaga alba</name>
    <dbReference type="NCBI Taxonomy" id="340268"/>
    <lineage>
        <taxon>Bacteria</taxon>
        <taxon>Pseudomonadati</taxon>
        <taxon>Pseudomonadota</taxon>
        <taxon>Alphaproteobacteria</taxon>
        <taxon>Hyphomicrobiales</taxon>
        <taxon>Nitrobacteraceae</taxon>
        <taxon>Tardiphaga</taxon>
    </lineage>
</organism>
<dbReference type="InterPro" id="IPR029016">
    <property type="entry name" value="GAF-like_dom_sf"/>
</dbReference>
<dbReference type="InterPro" id="IPR050469">
    <property type="entry name" value="Diguanylate_Cyclase"/>
</dbReference>
<gene>
    <name evidence="4" type="ORF">RPMA_13650</name>
</gene>
<reference evidence="4 5" key="1">
    <citation type="submission" date="2019-02" db="EMBL/GenBank/DDBJ databases">
        <title>Emended description of the genus Rhodopseudomonas and description of Rhodopseudomonas albus sp. nov., a non-phototrophic, heavy-metal-tolerant bacterium isolated from garden soil.</title>
        <authorList>
            <person name="Bao Z."/>
            <person name="Cao W.W."/>
            <person name="Sato Y."/>
            <person name="Nishizawa T."/>
            <person name="Zhao J."/>
            <person name="Guo Y."/>
            <person name="Ohta H."/>
        </authorList>
    </citation>
    <scope>NUCLEOTIDE SEQUENCE [LARGE SCALE GENOMIC DNA]</scope>
    <source>
        <strain evidence="4 5">SK50-23</strain>
    </source>
</reference>
<dbReference type="SMART" id="SM00267">
    <property type="entry name" value="GGDEF"/>
    <property type="match status" value="1"/>
</dbReference>
<keyword evidence="5" id="KW-1185">Reference proteome</keyword>
<dbReference type="SUPFAM" id="SSF55073">
    <property type="entry name" value="Nucleotide cyclase"/>
    <property type="match status" value="1"/>
</dbReference>
<dbReference type="SMART" id="SM00065">
    <property type="entry name" value="GAF"/>
    <property type="match status" value="1"/>
</dbReference>
<dbReference type="Proteomes" id="UP000682843">
    <property type="component" value="Chromosome"/>
</dbReference>
<feature type="domain" description="GGDEF" evidence="3">
    <location>
        <begin position="192"/>
        <end position="325"/>
    </location>
</feature>
<dbReference type="EC" id="2.7.7.65" evidence="1"/>
<dbReference type="PANTHER" id="PTHR45138">
    <property type="entry name" value="REGULATORY COMPONENTS OF SENSORY TRANSDUCTION SYSTEM"/>
    <property type="match status" value="1"/>
</dbReference>
<evidence type="ECO:0000256" key="1">
    <source>
        <dbReference type="ARBA" id="ARBA00012528"/>
    </source>
</evidence>
<name>A0ABX8ABG2_9BRAD</name>
<dbReference type="RefSeq" id="WP_211913319.1">
    <property type="nucleotide sequence ID" value="NZ_CP036498.1"/>
</dbReference>
<evidence type="ECO:0000259" key="3">
    <source>
        <dbReference type="PROSITE" id="PS50887"/>
    </source>
</evidence>
<dbReference type="EMBL" id="CP036498">
    <property type="protein sequence ID" value="QUS39768.1"/>
    <property type="molecule type" value="Genomic_DNA"/>
</dbReference>
<dbReference type="Gene3D" id="3.30.70.270">
    <property type="match status" value="1"/>
</dbReference>
<comment type="catalytic activity">
    <reaction evidence="2">
        <text>2 GTP = 3',3'-c-di-GMP + 2 diphosphate</text>
        <dbReference type="Rhea" id="RHEA:24898"/>
        <dbReference type="ChEBI" id="CHEBI:33019"/>
        <dbReference type="ChEBI" id="CHEBI:37565"/>
        <dbReference type="ChEBI" id="CHEBI:58805"/>
        <dbReference type="EC" id="2.7.7.65"/>
    </reaction>
</comment>
<dbReference type="PROSITE" id="PS50887">
    <property type="entry name" value="GGDEF"/>
    <property type="match status" value="1"/>
</dbReference>
<dbReference type="InterPro" id="IPR000160">
    <property type="entry name" value="GGDEF_dom"/>
</dbReference>